<dbReference type="Pfam" id="PF07915">
    <property type="entry name" value="PRKCSH"/>
    <property type="match status" value="1"/>
</dbReference>
<evidence type="ECO:0000313" key="6">
    <source>
        <dbReference type="EMBL" id="KHN77550.1"/>
    </source>
</evidence>
<dbReference type="SUPFAM" id="SSF50911">
    <property type="entry name" value="Mannose 6-phosphate receptor domain"/>
    <property type="match status" value="1"/>
</dbReference>
<evidence type="ECO:0000256" key="2">
    <source>
        <dbReference type="ARBA" id="ARBA00022729"/>
    </source>
</evidence>
<name>A0A0B2V979_TOXCA</name>
<comment type="subcellular location">
    <subcellularLocation>
        <location evidence="1">Endoplasmic reticulum</location>
    </subcellularLocation>
</comment>
<dbReference type="PROSITE" id="PS51914">
    <property type="entry name" value="MRH"/>
    <property type="match status" value="1"/>
</dbReference>
<organism evidence="6 7">
    <name type="scientific">Toxocara canis</name>
    <name type="common">Canine roundworm</name>
    <dbReference type="NCBI Taxonomy" id="6265"/>
    <lineage>
        <taxon>Eukaryota</taxon>
        <taxon>Metazoa</taxon>
        <taxon>Ecdysozoa</taxon>
        <taxon>Nematoda</taxon>
        <taxon>Chromadorea</taxon>
        <taxon>Rhabditida</taxon>
        <taxon>Spirurina</taxon>
        <taxon>Ascaridomorpha</taxon>
        <taxon>Ascaridoidea</taxon>
        <taxon>Toxocaridae</taxon>
        <taxon>Toxocara</taxon>
    </lineage>
</organism>
<evidence type="ECO:0000259" key="5">
    <source>
        <dbReference type="PROSITE" id="PS51914"/>
    </source>
</evidence>
<dbReference type="Gene3D" id="2.70.130.10">
    <property type="entry name" value="Mannose-6-phosphate receptor binding domain"/>
    <property type="match status" value="1"/>
</dbReference>
<dbReference type="GO" id="GO:0030968">
    <property type="term" value="P:endoplasmic reticulum unfolded protein response"/>
    <property type="evidence" value="ECO:0007669"/>
    <property type="project" value="InterPro"/>
</dbReference>
<keyword evidence="7" id="KW-1185">Reference proteome</keyword>
<proteinExistence type="predicted"/>
<dbReference type="PANTHER" id="PTHR15414:SF5">
    <property type="entry name" value="PROTEIN OS-9"/>
    <property type="match status" value="1"/>
</dbReference>
<keyword evidence="2" id="KW-0732">Signal</keyword>
<dbReference type="InterPro" id="IPR045149">
    <property type="entry name" value="OS-9-like"/>
</dbReference>
<dbReference type="EMBL" id="JPKZ01002267">
    <property type="protein sequence ID" value="KHN77550.1"/>
    <property type="molecule type" value="Genomic_DNA"/>
</dbReference>
<dbReference type="InterPro" id="IPR044865">
    <property type="entry name" value="MRH_dom"/>
</dbReference>
<dbReference type="InterPro" id="IPR012913">
    <property type="entry name" value="OS9-like_dom"/>
</dbReference>
<evidence type="ECO:0000256" key="3">
    <source>
        <dbReference type="ARBA" id="ARBA00022824"/>
    </source>
</evidence>
<comment type="caution">
    <text evidence="6">The sequence shown here is derived from an EMBL/GenBank/DDBJ whole genome shotgun (WGS) entry which is preliminary data.</text>
</comment>
<evidence type="ECO:0000313" key="7">
    <source>
        <dbReference type="Proteomes" id="UP000031036"/>
    </source>
</evidence>
<dbReference type="InterPro" id="IPR009011">
    <property type="entry name" value="Man6P_isomerase_rcpt-bd_dom_sf"/>
</dbReference>
<dbReference type="GO" id="GO:0030970">
    <property type="term" value="P:retrograde protein transport, ER to cytosol"/>
    <property type="evidence" value="ECO:0007669"/>
    <property type="project" value="TreeGrafter"/>
</dbReference>
<dbReference type="STRING" id="6265.A0A0B2V979"/>
<dbReference type="PANTHER" id="PTHR15414">
    <property type="entry name" value="OS-9-RELATED"/>
    <property type="match status" value="1"/>
</dbReference>
<evidence type="ECO:0000256" key="1">
    <source>
        <dbReference type="ARBA" id="ARBA00004240"/>
    </source>
</evidence>
<feature type="domain" description="MRH" evidence="5">
    <location>
        <begin position="115"/>
        <end position="233"/>
    </location>
</feature>
<accession>A0A0B2V979</accession>
<gene>
    <name evidence="6" type="primary">Os9</name>
    <name evidence="6" type="ORF">Tcan_12483</name>
</gene>
<dbReference type="GO" id="GO:0005788">
    <property type="term" value="C:endoplasmic reticulum lumen"/>
    <property type="evidence" value="ECO:0007669"/>
    <property type="project" value="TreeGrafter"/>
</dbReference>
<dbReference type="OrthoDB" id="448954at2759"/>
<reference evidence="6 7" key="1">
    <citation type="submission" date="2014-11" db="EMBL/GenBank/DDBJ databases">
        <title>Genetic blueprint of the zoonotic pathogen Toxocara canis.</title>
        <authorList>
            <person name="Zhu X.-Q."/>
            <person name="Korhonen P.K."/>
            <person name="Cai H."/>
            <person name="Young N.D."/>
            <person name="Nejsum P."/>
            <person name="von Samson-Himmelstjerna G."/>
            <person name="Boag P.R."/>
            <person name="Tan P."/>
            <person name="Li Q."/>
            <person name="Min J."/>
            <person name="Yang Y."/>
            <person name="Wang X."/>
            <person name="Fang X."/>
            <person name="Hall R.S."/>
            <person name="Hofmann A."/>
            <person name="Sternberg P.W."/>
            <person name="Jex A.R."/>
            <person name="Gasser R.B."/>
        </authorList>
    </citation>
    <scope>NUCLEOTIDE SEQUENCE [LARGE SCALE GENOMIC DNA]</scope>
    <source>
        <strain evidence="6">PN_DK_2014</strain>
    </source>
</reference>
<evidence type="ECO:0000256" key="4">
    <source>
        <dbReference type="ARBA" id="ARBA00023157"/>
    </source>
</evidence>
<keyword evidence="4" id="KW-1015">Disulfide bond</keyword>
<sequence>MLLVGAGRFCVALLDVSELNDVAYDIAITDVPLGFEKLELMSPLPDSYQVSAFLSAAKATAEDKSSLRMTSEYGQKFVCTLPAVQETEREEIAKGAESLTVGVVADVVAAAFYVRGCIKKSTGWWTYELCYGKHIDQLHFEGNTVVGGRISLGYYSNNSELPQFEPKPDRQLYFEQHYTNGTVCDLNSKPRNTLVQYTCDELLATNEAYIDEVDERATCDYVLKVKTGSLCKLKPFQPVGKPRPPLSVECRPLLDDDAAAKYLRFLIKKQNERVSVQARVDRIMGRIVSLKRQLGLRKRLALISPKAKKESEMAEKKLSEQLDEHIKVATQLASQAEGVRTDKNLMSKADSDYDTVWESEADEDRASVYWYFKDGRFDRSFFPMTVAYVRARNKYYTILSSFYGRFGETFDDTLNPYSKFIQDAESGRISEIDLALLVGPLPKIFSEDDIPGIMPRGTEITTGGSFYENIFTSERLVDDLTHSFQNSLTTNLTKGDVIDPQDVMSKCARQILKIRALSLDTKKNEEHIYSYLAAEKIYFQFEKAYSDAVEHLWKSKPDLFIAAPGDKSLKRAPFLPDQDSNHKATKNGKLADAKLHMKSVKWKRQEEAAGIRMRRRARRINIGRKLEEFFRRPSDEEKPKLVNKKVAEISKNVLKLQLQLFTRTLEEQLRETGIADGGEVKVHLVTSSNAALIDDRLSSLLEAFFGEQTAVNEEKKTYMKMRDAYMFGASEAARKAANQRQPHNPFLPILRRAPV</sequence>
<dbReference type="AlphaFoldDB" id="A0A0B2V979"/>
<keyword evidence="3" id="KW-0256">Endoplasmic reticulum</keyword>
<dbReference type="Proteomes" id="UP000031036">
    <property type="component" value="Unassembled WGS sequence"/>
</dbReference>
<protein>
    <submittedName>
        <fullName evidence="6">Protein OS-9</fullName>
    </submittedName>
</protein>